<reference evidence="3" key="1">
    <citation type="submission" date="2007-05" db="EMBL/GenBank/DDBJ databases">
        <title>Complete sequence of Thermotoga petrophila RKU-1.</title>
        <authorList>
            <consortium name="US DOE Joint Genome Institute"/>
            <person name="Copeland A."/>
            <person name="Lucas S."/>
            <person name="Lapidus A."/>
            <person name="Barry K."/>
            <person name="Glavina del Rio T."/>
            <person name="Dalin E."/>
            <person name="Tice H."/>
            <person name="Pitluck S."/>
            <person name="Sims D."/>
            <person name="Brettin T."/>
            <person name="Bruce D."/>
            <person name="Detter J.C."/>
            <person name="Han C."/>
            <person name="Tapia R."/>
            <person name="Schmutz J."/>
            <person name="Larimer F."/>
            <person name="Land M."/>
            <person name="Hauser L."/>
            <person name="Kyrpides N."/>
            <person name="Mikhailova N."/>
            <person name="Nelson K."/>
            <person name="Gogarten J.P."/>
            <person name="Noll K."/>
            <person name="Richardson P."/>
        </authorList>
    </citation>
    <scope>NUCLEOTIDE SEQUENCE [LARGE SCALE GENOMIC DNA]</scope>
    <source>
        <strain evidence="3">ATCC BAA-488 / DSM 13995 / JCM 10881 / RKU-1</strain>
    </source>
</reference>
<dbReference type="eggNOG" id="COG1672">
    <property type="taxonomic scope" value="Bacteria"/>
</dbReference>
<dbReference type="RefSeq" id="WP_011942970.1">
    <property type="nucleotide sequence ID" value="NC_009486.1"/>
</dbReference>
<dbReference type="InterPro" id="IPR027417">
    <property type="entry name" value="P-loop_NTPase"/>
</dbReference>
<feature type="domain" description="KAP NTPase" evidence="1">
    <location>
        <begin position="33"/>
        <end position="205"/>
    </location>
</feature>
<accession>A5IJG1</accession>
<gene>
    <name evidence="2" type="ordered locus">Tpet_0305</name>
</gene>
<dbReference type="AlphaFoldDB" id="A5IJG1"/>
<dbReference type="HOGENOM" id="CLU_733493_0_0_0"/>
<protein>
    <submittedName>
        <fullName evidence="2">ATPase</fullName>
    </submittedName>
</protein>
<proteinExistence type="predicted"/>
<evidence type="ECO:0000259" key="1">
    <source>
        <dbReference type="Pfam" id="PF07693"/>
    </source>
</evidence>
<dbReference type="Gene3D" id="3.40.50.300">
    <property type="entry name" value="P-loop containing nucleotide triphosphate hydrolases"/>
    <property type="match status" value="1"/>
</dbReference>
<dbReference type="InterPro" id="IPR011646">
    <property type="entry name" value="KAP_P-loop"/>
</dbReference>
<dbReference type="SUPFAM" id="SSF52540">
    <property type="entry name" value="P-loop containing nucleoside triphosphate hydrolases"/>
    <property type="match status" value="1"/>
</dbReference>
<sequence length="385" mass="44019">MKQTVADLLSVLVDRPLREGESEYLVNRAREINYLNSIALHQPFGIVGVSGETGIGKTTVLNFVNPEGVFTVRVNISLRDSMESILYDLLHSLALSLEKVEGVSDLAKEVRKWITDEVSTIKGFSLGVSFGVNASLTHEKSIRPRFNFFEAREKLGELIKQTVQRKGKFLLIIDELDKEKKEDVLRVIDSIKNFIIMEDFVVILSLPFSIYREYAADRLRWNEAGNLENIFTDIVFVETLKKLEIKELIIKRLGSYIELIEDGVLDIVAGFSDGNPRDGLWILTKAIYDNIHKELLSKEDLINTINRTISEYTGLTLNLTENQKKAIRVLRGSVYSREKIIETLQKEGFKRTTAYSVMDQLLQKRILLVEKEGYRISGKFSYMEI</sequence>
<evidence type="ECO:0000313" key="2">
    <source>
        <dbReference type="EMBL" id="ABQ46334.1"/>
    </source>
</evidence>
<dbReference type="EMBL" id="CP000702">
    <property type="protein sequence ID" value="ABQ46334.1"/>
    <property type="molecule type" value="Genomic_DNA"/>
</dbReference>
<evidence type="ECO:0000313" key="3">
    <source>
        <dbReference type="Proteomes" id="UP000006558"/>
    </source>
</evidence>
<organism evidence="2 3">
    <name type="scientific">Thermotoga petrophila (strain ATCC BAA-488 / DSM 13995 / JCM 10881 / RKU-1)</name>
    <dbReference type="NCBI Taxonomy" id="390874"/>
    <lineage>
        <taxon>Bacteria</taxon>
        <taxon>Thermotogati</taxon>
        <taxon>Thermotogota</taxon>
        <taxon>Thermotogae</taxon>
        <taxon>Thermotogales</taxon>
        <taxon>Thermotogaceae</taxon>
        <taxon>Thermotoga</taxon>
    </lineage>
</organism>
<dbReference type="Pfam" id="PF07693">
    <property type="entry name" value="KAP_NTPase"/>
    <property type="match status" value="1"/>
</dbReference>
<name>A5IJG1_THEP1</name>
<dbReference type="GO" id="GO:0016887">
    <property type="term" value="F:ATP hydrolysis activity"/>
    <property type="evidence" value="ECO:0007669"/>
    <property type="project" value="InterPro"/>
</dbReference>
<dbReference type="Proteomes" id="UP000006558">
    <property type="component" value="Chromosome"/>
</dbReference>
<dbReference type="KEGG" id="tpt:Tpet_0305"/>
<reference evidence="2 3" key="2">
    <citation type="journal article" date="2009" name="Proc. Natl. Acad. Sci. U.S.A.">
        <title>On the chimeric nature, thermophilic origin, and phylogenetic placement of the Thermotogales.</title>
        <authorList>
            <person name="Zhaxybayeva O."/>
            <person name="Swithers K.S."/>
            <person name="Lapierre P."/>
            <person name="Fournier G.P."/>
            <person name="Bickhart D.M."/>
            <person name="DeBoy R.T."/>
            <person name="Nelson K.E."/>
            <person name="Nesbo C.L."/>
            <person name="Doolittle W.F."/>
            <person name="Gogarten J.P."/>
            <person name="Noll K.M."/>
        </authorList>
    </citation>
    <scope>NUCLEOTIDE SEQUENCE [LARGE SCALE GENOMIC DNA]</scope>
    <source>
        <strain evidence="3">ATCC BAA-488 / DSM 13995 / JCM 10881 / RKU-1</strain>
    </source>
</reference>